<dbReference type="InterPro" id="IPR032416">
    <property type="entry name" value="Peptidase_M24_C"/>
</dbReference>
<dbReference type="InterPro" id="IPR001131">
    <property type="entry name" value="Peptidase_M24B_aminopep-P_CS"/>
</dbReference>
<dbReference type="PANTHER" id="PTHR43763:SF6">
    <property type="entry name" value="XAA-PRO AMINOPEPTIDASE 1"/>
    <property type="match status" value="1"/>
</dbReference>
<keyword evidence="10" id="KW-0378">Hydrolase</keyword>
<feature type="domain" description="Peptidase M24 C-terminal" evidence="15">
    <location>
        <begin position="693"/>
        <end position="755"/>
    </location>
</feature>
<keyword evidence="8" id="KW-0645">Protease</keyword>
<evidence type="ECO:0000256" key="10">
    <source>
        <dbReference type="ARBA" id="ARBA00022801"/>
    </source>
</evidence>
<proteinExistence type="inferred from homology"/>
<dbReference type="PROSITE" id="PS00491">
    <property type="entry name" value="PROLINE_PEPTIDASE"/>
    <property type="match status" value="1"/>
</dbReference>
<evidence type="ECO:0000256" key="7">
    <source>
        <dbReference type="ARBA" id="ARBA00022490"/>
    </source>
</evidence>
<dbReference type="OrthoDB" id="9995434at2759"/>
<evidence type="ECO:0000256" key="4">
    <source>
        <dbReference type="ARBA" id="ARBA00008766"/>
    </source>
</evidence>
<feature type="domain" description="Creatinase N-terminal" evidence="14">
    <location>
        <begin position="119"/>
        <end position="262"/>
    </location>
</feature>
<dbReference type="InterPro" id="IPR050422">
    <property type="entry name" value="X-Pro_aminopeptidase_P"/>
</dbReference>
<keyword evidence="11" id="KW-0464">Manganese</keyword>
<dbReference type="AlphaFoldDB" id="A0A0W0D6Y4"/>
<dbReference type="InterPro" id="IPR036005">
    <property type="entry name" value="Creatinase/aminopeptidase-like"/>
</dbReference>
<dbReference type="FunFam" id="3.40.350.10:FF:000015">
    <property type="entry name" value="Xaa-Pro aminopeptidase app-1"/>
    <property type="match status" value="1"/>
</dbReference>
<evidence type="ECO:0000256" key="1">
    <source>
        <dbReference type="ARBA" id="ARBA00001424"/>
    </source>
</evidence>
<dbReference type="VEuPathDB" id="FungiDB:GW608_G03795"/>
<dbReference type="VEuPathDB" id="FungiDB:CAGL0G03971g"/>
<dbReference type="PANTHER" id="PTHR43763">
    <property type="entry name" value="XAA-PRO AMINOPEPTIDASE 1"/>
    <property type="match status" value="1"/>
</dbReference>
<comment type="cofactor">
    <cofactor evidence="2">
        <name>Mn(2+)</name>
        <dbReference type="ChEBI" id="CHEBI:29035"/>
    </cofactor>
</comment>
<evidence type="ECO:0000259" key="13">
    <source>
        <dbReference type="Pfam" id="PF00557"/>
    </source>
</evidence>
<dbReference type="VEuPathDB" id="FungiDB:GVI51_G03817"/>
<evidence type="ECO:0000256" key="12">
    <source>
        <dbReference type="RuleBase" id="RU000590"/>
    </source>
</evidence>
<evidence type="ECO:0000313" key="17">
    <source>
        <dbReference type="Proteomes" id="UP000054886"/>
    </source>
</evidence>
<evidence type="ECO:0000259" key="14">
    <source>
        <dbReference type="Pfam" id="PF01321"/>
    </source>
</evidence>
<keyword evidence="9 12" id="KW-0479">Metal-binding</keyword>
<dbReference type="SUPFAM" id="SSF53092">
    <property type="entry name" value="Creatinase/prolidase N-terminal domain"/>
    <property type="match status" value="1"/>
</dbReference>
<dbReference type="GO" id="GO:0071281">
    <property type="term" value="P:cellular response to iron ion"/>
    <property type="evidence" value="ECO:0007669"/>
    <property type="project" value="EnsemblFungi"/>
</dbReference>
<keyword evidence="6 16" id="KW-0031">Aminopeptidase</keyword>
<dbReference type="EMBL" id="LLZZ01000107">
    <property type="protein sequence ID" value="KTB07593.1"/>
    <property type="molecule type" value="Genomic_DNA"/>
</dbReference>
<dbReference type="FunFam" id="3.90.230.10:FF:000007">
    <property type="entry name" value="Xaa-Pro aminopeptidase P"/>
    <property type="match status" value="1"/>
</dbReference>
<dbReference type="VEuPathDB" id="FungiDB:B1J91_G03971g"/>
<dbReference type="PhylomeDB" id="A0A0W0D6Y4"/>
<evidence type="ECO:0000256" key="8">
    <source>
        <dbReference type="ARBA" id="ARBA00022670"/>
    </source>
</evidence>
<comment type="similarity">
    <text evidence="4 12">Belongs to the peptidase M24B family.</text>
</comment>
<keyword evidence="7" id="KW-0963">Cytoplasm</keyword>
<dbReference type="Gene3D" id="3.40.350.10">
    <property type="entry name" value="Creatinase/prolidase N-terminal domain"/>
    <property type="match status" value="2"/>
</dbReference>
<dbReference type="EC" id="3.4.11.9" evidence="5"/>
<dbReference type="InterPro" id="IPR000587">
    <property type="entry name" value="Creatinase_N"/>
</dbReference>
<dbReference type="Gene3D" id="3.90.230.10">
    <property type="entry name" value="Creatinase/methionine aminopeptidase superfamily"/>
    <property type="match status" value="1"/>
</dbReference>
<dbReference type="VEuPathDB" id="FungiDB:GWK60_G03795"/>
<evidence type="ECO:0000256" key="5">
    <source>
        <dbReference type="ARBA" id="ARBA00012574"/>
    </source>
</evidence>
<dbReference type="Pfam" id="PF00557">
    <property type="entry name" value="Peptidase_M24"/>
    <property type="match status" value="1"/>
</dbReference>
<dbReference type="Pfam" id="PF01321">
    <property type="entry name" value="Creatinase_N"/>
    <property type="match status" value="1"/>
</dbReference>
<evidence type="ECO:0000259" key="15">
    <source>
        <dbReference type="Pfam" id="PF16188"/>
    </source>
</evidence>
<dbReference type="GO" id="GO:0005829">
    <property type="term" value="C:cytosol"/>
    <property type="evidence" value="ECO:0007669"/>
    <property type="project" value="EnsemblFungi"/>
</dbReference>
<comment type="subcellular location">
    <subcellularLocation>
        <location evidence="3">Cytoplasm</location>
    </subcellularLocation>
</comment>
<evidence type="ECO:0000256" key="6">
    <source>
        <dbReference type="ARBA" id="ARBA00022438"/>
    </source>
</evidence>
<feature type="domain" description="Peptidase M24" evidence="13">
    <location>
        <begin position="468"/>
        <end position="682"/>
    </location>
</feature>
<sequence length="755" mass="85099">MLVSLKNSKDLIRTMVSGLAASGTVRRYNPPPAPMPHGGARMSRPCADCTCSPGLLSRQGRRVSLFMRQMENTRRRSQRNSVLMSAAGSPTTAVNSGNVSVYSSDSLCQSTREINTTERLLALRKEMAKEGICCYLVPSADEHQSEYVSAVDQRRAFISGFSGSAGIACVTRDLLNFNEKHPDGKSILSTDGRYFNQARQELDFNWTLLRQGEDPLTWQEWCIREAVEMSEGLGGKPAKIGVDPKLISFEEVKAFEKLIKEKTEDKNCDVSLVPVERNLVDTIWKKFEPIPEKPNNGLLLLGSEYHGEDFKTKKEKVLKDLNEKHLQPSSGSAKKNATFITVALDEICWFLNLRGSDIEYNPVFYAYLFVNDKETILFTDDTYNDEIKKYFEDNEIIVKPYNEVWGHLVSVAQAPVSSDSGKTAFLLPDVSSWQLVRSVAGSPYKIVHSPIDMLKSVKNDTEIANAHRAQVKDAVCLIQYFAWLENQLINKEALIDEYSAAERLIDIRKTQKNFMGNSFETISSTGANASVIHYAPPKEGSSMIDPSKIYLCDSGSQFLEGTTDITRTLHFSEPTEEEIKNYTLVLKGNLALERLVFPEKTNGMSIDVIARQYLWSFGLDYRHGTGHGIGSFLNVHEGPIGVGIKPHLANYPLQAGNIISNEPGFYKDGEYGIRIENDMLVKYADGLKFGDRKFLKFENITLVPYCRKLIDANMLTHEEKKQLNEYNQRIWDSLVQLIQPQSISYKWLKREVAPF</sequence>
<dbReference type="GO" id="GO:0000122">
    <property type="term" value="P:negative regulation of transcription by RNA polymerase II"/>
    <property type="evidence" value="ECO:0007669"/>
    <property type="project" value="EnsemblFungi"/>
</dbReference>
<dbReference type="Pfam" id="PF16188">
    <property type="entry name" value="Peptidase_M24_C"/>
    <property type="match status" value="1"/>
</dbReference>
<dbReference type="Proteomes" id="UP000054886">
    <property type="component" value="Unassembled WGS sequence"/>
</dbReference>
<dbReference type="InterPro" id="IPR033740">
    <property type="entry name" value="Pept_M24B"/>
</dbReference>
<accession>A0A0W0D6Y4</accession>
<comment type="caution">
    <text evidence="16">The sequence shown here is derived from an EMBL/GenBank/DDBJ whole genome shotgun (WGS) entry which is preliminary data.</text>
</comment>
<gene>
    <name evidence="16" type="ORF">AO440_001649</name>
</gene>
<dbReference type="InterPro" id="IPR000994">
    <property type="entry name" value="Pept_M24"/>
</dbReference>
<dbReference type="Pfam" id="PF16189">
    <property type="entry name" value="Creatinase_N_2"/>
    <property type="match status" value="1"/>
</dbReference>
<name>A0A0W0D6Y4_CANGB</name>
<organism evidence="16 17">
    <name type="scientific">Candida glabrata</name>
    <name type="common">Yeast</name>
    <name type="synonym">Torulopsis glabrata</name>
    <dbReference type="NCBI Taxonomy" id="5478"/>
    <lineage>
        <taxon>Eukaryota</taxon>
        <taxon>Fungi</taxon>
        <taxon>Dikarya</taxon>
        <taxon>Ascomycota</taxon>
        <taxon>Saccharomycotina</taxon>
        <taxon>Saccharomycetes</taxon>
        <taxon>Saccharomycetales</taxon>
        <taxon>Saccharomycetaceae</taxon>
        <taxon>Nakaseomyces</taxon>
    </lineage>
</organism>
<protein>
    <recommendedName>
        <fullName evidence="5">Xaa-Pro aminopeptidase</fullName>
        <ecNumber evidence="5">3.4.11.9</ecNumber>
    </recommendedName>
</protein>
<dbReference type="CDD" id="cd01085">
    <property type="entry name" value="APP"/>
    <property type="match status" value="1"/>
</dbReference>
<evidence type="ECO:0000256" key="11">
    <source>
        <dbReference type="ARBA" id="ARBA00023211"/>
    </source>
</evidence>
<reference evidence="16 17" key="1">
    <citation type="submission" date="2015-10" db="EMBL/GenBank/DDBJ databases">
        <title>Draft genomes sequences of Candida glabrata isolates 1A, 1B, 2A, 2B, 3A and 3B.</title>
        <authorList>
            <person name="Haavelsrud O.E."/>
            <person name="Gaustad P."/>
        </authorList>
    </citation>
    <scope>NUCLEOTIDE SEQUENCE [LARGE SCALE GENOMIC DNA]</scope>
    <source>
        <strain evidence="16">910700640</strain>
    </source>
</reference>
<dbReference type="GO" id="GO:0006508">
    <property type="term" value="P:proteolysis"/>
    <property type="evidence" value="ECO:0007669"/>
    <property type="project" value="UniProtKB-KW"/>
</dbReference>
<dbReference type="SUPFAM" id="SSF55920">
    <property type="entry name" value="Creatinase/aminopeptidase"/>
    <property type="match status" value="1"/>
</dbReference>
<dbReference type="GO" id="GO:0046872">
    <property type="term" value="F:metal ion binding"/>
    <property type="evidence" value="ECO:0007669"/>
    <property type="project" value="UniProtKB-KW"/>
</dbReference>
<comment type="catalytic activity">
    <reaction evidence="1">
        <text>Release of any N-terminal amino acid, including proline, that is linked to proline, even from a dipeptide or tripeptide.</text>
        <dbReference type="EC" id="3.4.11.9"/>
    </reaction>
</comment>
<evidence type="ECO:0000256" key="3">
    <source>
        <dbReference type="ARBA" id="ARBA00004496"/>
    </source>
</evidence>
<evidence type="ECO:0000256" key="2">
    <source>
        <dbReference type="ARBA" id="ARBA00001936"/>
    </source>
</evidence>
<dbReference type="InterPro" id="IPR029149">
    <property type="entry name" value="Creatin/AminoP/Spt16_N"/>
</dbReference>
<evidence type="ECO:0000313" key="16">
    <source>
        <dbReference type="EMBL" id="KTB07593.1"/>
    </source>
</evidence>
<evidence type="ECO:0000256" key="9">
    <source>
        <dbReference type="ARBA" id="ARBA00022723"/>
    </source>
</evidence>
<dbReference type="GO" id="GO:0070006">
    <property type="term" value="F:metalloaminopeptidase activity"/>
    <property type="evidence" value="ECO:0007669"/>
    <property type="project" value="InterPro"/>
</dbReference>